<accession>A0A4Z1P7B7</accession>
<evidence type="ECO:0000256" key="4">
    <source>
        <dbReference type="ARBA" id="ARBA00022833"/>
    </source>
</evidence>
<sequence length="278" mass="31200">MAQAQVSRGCISCGDDLPTTDLLPQLCSCDSYRTTCNVCMTLTVNGQIDDNEWANIECEGGCGDPLDPHEIPWHDGLTCTKYDTVVANYANSRENRLSEAEIENIARFCPDCGAPIKKDEGHQCYEIECPSCRNIFCWECLENIESGTHDPTCSHHASMMPECNHYCERYHSGKSSPSKPTQITGTNTSEQQTTYPMTYQTVSTLIFSLENRLQDLSNTKLAKSKAEDKHISVGFEIEKPSSTGRDKRVSYEMVSYNTYTTWATEWPPSRRGDEVLLV</sequence>
<keyword evidence="4" id="KW-0862">Zinc</keyword>
<proteinExistence type="predicted"/>
<keyword evidence="7" id="KW-1185">Reference proteome</keyword>
<dbReference type="GO" id="GO:0008270">
    <property type="term" value="F:zinc ion binding"/>
    <property type="evidence" value="ECO:0007669"/>
    <property type="project" value="UniProtKB-KW"/>
</dbReference>
<keyword evidence="3" id="KW-0833">Ubl conjugation pathway</keyword>
<evidence type="ECO:0000313" key="6">
    <source>
        <dbReference type="EMBL" id="TID23658.1"/>
    </source>
</evidence>
<dbReference type="EMBL" id="SNSC02000006">
    <property type="protein sequence ID" value="TID23658.1"/>
    <property type="molecule type" value="Genomic_DNA"/>
</dbReference>
<evidence type="ECO:0000259" key="5">
    <source>
        <dbReference type="SMART" id="SM00647"/>
    </source>
</evidence>
<dbReference type="Gene3D" id="1.20.120.1750">
    <property type="match status" value="1"/>
</dbReference>
<dbReference type="SMART" id="SM00647">
    <property type="entry name" value="IBR"/>
    <property type="match status" value="1"/>
</dbReference>
<evidence type="ECO:0000256" key="2">
    <source>
        <dbReference type="ARBA" id="ARBA00022771"/>
    </source>
</evidence>
<feature type="domain" description="IBR" evidence="5">
    <location>
        <begin position="94"/>
        <end position="153"/>
    </location>
</feature>
<keyword evidence="1" id="KW-0479">Metal-binding</keyword>
<dbReference type="AlphaFoldDB" id="A0A4Z1P7B7"/>
<dbReference type="Pfam" id="PF01485">
    <property type="entry name" value="IBR"/>
    <property type="match status" value="1"/>
</dbReference>
<dbReference type="SUPFAM" id="SSF57850">
    <property type="entry name" value="RING/U-box"/>
    <property type="match status" value="1"/>
</dbReference>
<dbReference type="Proteomes" id="UP000298493">
    <property type="component" value="Unassembled WGS sequence"/>
</dbReference>
<gene>
    <name evidence="6" type="ORF">E6O75_ATG03294</name>
</gene>
<name>A0A4Z1P7B7_9PEZI</name>
<evidence type="ECO:0000313" key="7">
    <source>
        <dbReference type="Proteomes" id="UP000298493"/>
    </source>
</evidence>
<keyword evidence="2" id="KW-0863">Zinc-finger</keyword>
<dbReference type="InterPro" id="IPR002867">
    <property type="entry name" value="IBR_dom"/>
</dbReference>
<protein>
    <submittedName>
        <fullName evidence="6">Putative ring finger protein</fullName>
    </submittedName>
</protein>
<organism evidence="6 7">
    <name type="scientific">Venturia nashicola</name>
    <dbReference type="NCBI Taxonomy" id="86259"/>
    <lineage>
        <taxon>Eukaryota</taxon>
        <taxon>Fungi</taxon>
        <taxon>Dikarya</taxon>
        <taxon>Ascomycota</taxon>
        <taxon>Pezizomycotina</taxon>
        <taxon>Dothideomycetes</taxon>
        <taxon>Pleosporomycetidae</taxon>
        <taxon>Venturiales</taxon>
        <taxon>Venturiaceae</taxon>
        <taxon>Venturia</taxon>
    </lineage>
</organism>
<evidence type="ECO:0000256" key="3">
    <source>
        <dbReference type="ARBA" id="ARBA00022786"/>
    </source>
</evidence>
<dbReference type="STRING" id="86259.A0A4Z1P7B7"/>
<reference evidence="6 7" key="1">
    <citation type="submission" date="2019-04" db="EMBL/GenBank/DDBJ databases">
        <title>High contiguity whole genome sequence and gene annotation resource for two Venturia nashicola isolates.</title>
        <authorList>
            <person name="Prokchorchik M."/>
            <person name="Won K."/>
            <person name="Lee Y."/>
            <person name="Choi E.D."/>
            <person name="Segonzac C."/>
            <person name="Sohn K.H."/>
        </authorList>
    </citation>
    <scope>NUCLEOTIDE SEQUENCE [LARGE SCALE GENOMIC DNA]</scope>
    <source>
        <strain evidence="6 7">PRI2</strain>
    </source>
</reference>
<comment type="caution">
    <text evidence="6">The sequence shown here is derived from an EMBL/GenBank/DDBJ whole genome shotgun (WGS) entry which is preliminary data.</text>
</comment>
<evidence type="ECO:0000256" key="1">
    <source>
        <dbReference type="ARBA" id="ARBA00022723"/>
    </source>
</evidence>